<accession>A0A9E2L0K8</accession>
<reference evidence="4" key="1">
    <citation type="journal article" date="2021" name="PeerJ">
        <title>Extensive microbial diversity within the chicken gut microbiome revealed by metagenomics and culture.</title>
        <authorList>
            <person name="Gilroy R."/>
            <person name="Ravi A."/>
            <person name="Getino M."/>
            <person name="Pursley I."/>
            <person name="Horton D.L."/>
            <person name="Alikhan N.F."/>
            <person name="Baker D."/>
            <person name="Gharbi K."/>
            <person name="Hall N."/>
            <person name="Watson M."/>
            <person name="Adriaenssens E.M."/>
            <person name="Foster-Nyarko E."/>
            <person name="Jarju S."/>
            <person name="Secka A."/>
            <person name="Antonio M."/>
            <person name="Oren A."/>
            <person name="Chaudhuri R.R."/>
            <person name="La Ragione R."/>
            <person name="Hildebrand F."/>
            <person name="Pallen M.J."/>
        </authorList>
    </citation>
    <scope>NUCLEOTIDE SEQUENCE</scope>
    <source>
        <strain evidence="4">Gambia15-2214</strain>
    </source>
</reference>
<organism evidence="4 5">
    <name type="scientific">Candidatus Treponema excrementipullorum</name>
    <dbReference type="NCBI Taxonomy" id="2838768"/>
    <lineage>
        <taxon>Bacteria</taxon>
        <taxon>Pseudomonadati</taxon>
        <taxon>Spirochaetota</taxon>
        <taxon>Spirochaetia</taxon>
        <taxon>Spirochaetales</taxon>
        <taxon>Treponemataceae</taxon>
        <taxon>Treponema</taxon>
    </lineage>
</organism>
<reference evidence="4" key="2">
    <citation type="submission" date="2021-04" db="EMBL/GenBank/DDBJ databases">
        <authorList>
            <person name="Gilroy R."/>
        </authorList>
    </citation>
    <scope>NUCLEOTIDE SEQUENCE</scope>
    <source>
        <strain evidence="4">Gambia15-2214</strain>
    </source>
</reference>
<dbReference type="InterPro" id="IPR001387">
    <property type="entry name" value="Cro/C1-type_HTH"/>
</dbReference>
<feature type="transmembrane region" description="Helical" evidence="2">
    <location>
        <begin position="306"/>
        <end position="327"/>
    </location>
</feature>
<dbReference type="Pfam" id="PF01381">
    <property type="entry name" value="HTH_3"/>
    <property type="match status" value="1"/>
</dbReference>
<dbReference type="Proteomes" id="UP000823914">
    <property type="component" value="Unassembled WGS sequence"/>
</dbReference>
<keyword evidence="2" id="KW-0472">Membrane</keyword>
<dbReference type="SMART" id="SM00530">
    <property type="entry name" value="HTH_XRE"/>
    <property type="match status" value="1"/>
</dbReference>
<evidence type="ECO:0000313" key="5">
    <source>
        <dbReference type="Proteomes" id="UP000823914"/>
    </source>
</evidence>
<feature type="transmembrane region" description="Helical" evidence="2">
    <location>
        <begin position="229"/>
        <end position="249"/>
    </location>
</feature>
<sequence length="330" mass="37524">MTLAEKIINLRKQQGWSQEELAEKLQVSRQSVSKWECGDSVPEIEKIVLLGRIFQVTTDYLLKEEEDITACEYNQEQDFPVDITTHYINFDTVKDFITTNSTLSLFFALGTSLCIVSPIPLIFLLGLSSAQIGFIAEYVAVSMGIIILLVFVASAVGLFIYAGMRLKKYEFIEKEFISLDKTSRQFVLDKKTAFEHTYLISNIVGVILCIVASVPIFISMLFFRDNRVAILFSVCFLLVIIAIGVFILVKHGTVYEGFEKLLEINEYSRKNKANPIISVIFSIYWLLVTALYLIISFLSAAWGITWLIWFIAGLFHVILQQILSIIFSKK</sequence>
<proteinExistence type="predicted"/>
<dbReference type="SUPFAM" id="SSF47413">
    <property type="entry name" value="lambda repressor-like DNA-binding domains"/>
    <property type="match status" value="1"/>
</dbReference>
<feature type="transmembrane region" description="Helical" evidence="2">
    <location>
        <begin position="276"/>
        <end position="300"/>
    </location>
</feature>
<dbReference type="Gene3D" id="1.10.260.40">
    <property type="entry name" value="lambda repressor-like DNA-binding domains"/>
    <property type="match status" value="1"/>
</dbReference>
<dbReference type="AlphaFoldDB" id="A0A9E2L0K8"/>
<evidence type="ECO:0000256" key="2">
    <source>
        <dbReference type="SAM" id="Phobius"/>
    </source>
</evidence>
<feature type="transmembrane region" description="Helical" evidence="2">
    <location>
        <begin position="138"/>
        <end position="162"/>
    </location>
</feature>
<dbReference type="PANTHER" id="PTHR46558">
    <property type="entry name" value="TRACRIPTIONAL REGULATORY PROTEIN-RELATED-RELATED"/>
    <property type="match status" value="1"/>
</dbReference>
<feature type="domain" description="HTH cro/C1-type" evidence="3">
    <location>
        <begin position="7"/>
        <end position="61"/>
    </location>
</feature>
<protein>
    <submittedName>
        <fullName evidence="4">Helix-turn-helix domain-containing protein</fullName>
    </submittedName>
</protein>
<dbReference type="PANTHER" id="PTHR46558:SF13">
    <property type="entry name" value="HTH-TYPE TRANSCRIPTIONAL REGULATOR IMMR"/>
    <property type="match status" value="1"/>
</dbReference>
<keyword evidence="2" id="KW-0812">Transmembrane</keyword>
<comment type="caution">
    <text evidence="4">The sequence shown here is derived from an EMBL/GenBank/DDBJ whole genome shotgun (WGS) entry which is preliminary data.</text>
</comment>
<evidence type="ECO:0000259" key="3">
    <source>
        <dbReference type="PROSITE" id="PS50943"/>
    </source>
</evidence>
<dbReference type="GO" id="GO:0003677">
    <property type="term" value="F:DNA binding"/>
    <property type="evidence" value="ECO:0007669"/>
    <property type="project" value="UniProtKB-KW"/>
</dbReference>
<dbReference type="InterPro" id="IPR010982">
    <property type="entry name" value="Lambda_DNA-bd_dom_sf"/>
</dbReference>
<feature type="transmembrane region" description="Helical" evidence="2">
    <location>
        <begin position="199"/>
        <end position="223"/>
    </location>
</feature>
<keyword evidence="1" id="KW-0238">DNA-binding</keyword>
<dbReference type="EMBL" id="JAHLFV010000031">
    <property type="protein sequence ID" value="MBU3849202.1"/>
    <property type="molecule type" value="Genomic_DNA"/>
</dbReference>
<keyword evidence="2" id="KW-1133">Transmembrane helix</keyword>
<dbReference type="CDD" id="cd00093">
    <property type="entry name" value="HTH_XRE"/>
    <property type="match status" value="1"/>
</dbReference>
<evidence type="ECO:0000313" key="4">
    <source>
        <dbReference type="EMBL" id="MBU3849202.1"/>
    </source>
</evidence>
<gene>
    <name evidence="4" type="ORF">IAA16_01400</name>
</gene>
<name>A0A9E2L0K8_9SPIR</name>
<feature type="transmembrane region" description="Helical" evidence="2">
    <location>
        <begin position="103"/>
        <end position="126"/>
    </location>
</feature>
<dbReference type="PROSITE" id="PS50943">
    <property type="entry name" value="HTH_CROC1"/>
    <property type="match status" value="1"/>
</dbReference>
<evidence type="ECO:0000256" key="1">
    <source>
        <dbReference type="ARBA" id="ARBA00023125"/>
    </source>
</evidence>